<reference evidence="5" key="1">
    <citation type="submission" date="2022-01" db="EMBL/GenBank/DDBJ databases">
        <title>Whole genome-based taxonomy of the Shewanellaceae.</title>
        <authorList>
            <person name="Martin-Rodriguez A.J."/>
        </authorList>
    </citation>
    <scope>NUCLEOTIDE SEQUENCE</scope>
    <source>
        <strain evidence="5">DSM 23803</strain>
    </source>
</reference>
<dbReference type="AlphaFoldDB" id="A0A9X2CFG3"/>
<name>A0A9X2CFG3_9GAMM</name>
<evidence type="ECO:0000313" key="5">
    <source>
        <dbReference type="EMBL" id="MCL1107381.1"/>
    </source>
</evidence>
<dbReference type="SMART" id="SM00382">
    <property type="entry name" value="AAA"/>
    <property type="match status" value="2"/>
</dbReference>
<evidence type="ECO:0000256" key="1">
    <source>
        <dbReference type="ARBA" id="ARBA00006914"/>
    </source>
</evidence>
<keyword evidence="6" id="KW-1185">Reference proteome</keyword>
<organism evidence="5 6">
    <name type="scientific">Shewanella algicola</name>
    <dbReference type="NCBI Taxonomy" id="640633"/>
    <lineage>
        <taxon>Bacteria</taxon>
        <taxon>Pseudomonadati</taxon>
        <taxon>Pseudomonadota</taxon>
        <taxon>Gammaproteobacteria</taxon>
        <taxon>Alteromonadales</taxon>
        <taxon>Shewanellaceae</taxon>
        <taxon>Shewanella</taxon>
    </lineage>
</organism>
<dbReference type="GO" id="GO:0016887">
    <property type="term" value="F:ATP hydrolysis activity"/>
    <property type="evidence" value="ECO:0007669"/>
    <property type="project" value="InterPro"/>
</dbReference>
<feature type="domain" description="AAA+ ATPase" evidence="4">
    <location>
        <begin position="225"/>
        <end position="359"/>
    </location>
</feature>
<keyword evidence="3" id="KW-0067">ATP-binding</keyword>
<dbReference type="EMBL" id="JAKILJ010000059">
    <property type="protein sequence ID" value="MCL1107381.1"/>
    <property type="molecule type" value="Genomic_DNA"/>
</dbReference>
<evidence type="ECO:0000313" key="6">
    <source>
        <dbReference type="Proteomes" id="UP001139408"/>
    </source>
</evidence>
<keyword evidence="2" id="KW-0547">Nucleotide-binding</keyword>
<evidence type="ECO:0000259" key="4">
    <source>
        <dbReference type="SMART" id="SM00382"/>
    </source>
</evidence>
<dbReference type="PANTHER" id="PTHR23073">
    <property type="entry name" value="26S PROTEASOME REGULATORY SUBUNIT"/>
    <property type="match status" value="1"/>
</dbReference>
<dbReference type="InterPro" id="IPR003593">
    <property type="entry name" value="AAA+_ATPase"/>
</dbReference>
<dbReference type="Gene3D" id="1.10.8.60">
    <property type="match status" value="1"/>
</dbReference>
<proteinExistence type="inferred from homology"/>
<dbReference type="Pfam" id="PF00004">
    <property type="entry name" value="AAA"/>
    <property type="match status" value="2"/>
</dbReference>
<evidence type="ECO:0000256" key="3">
    <source>
        <dbReference type="ARBA" id="ARBA00022840"/>
    </source>
</evidence>
<evidence type="ECO:0000256" key="2">
    <source>
        <dbReference type="ARBA" id="ARBA00022741"/>
    </source>
</evidence>
<dbReference type="InterPro" id="IPR027417">
    <property type="entry name" value="P-loop_NTPase"/>
</dbReference>
<dbReference type="CDD" id="cd19481">
    <property type="entry name" value="RecA-like_protease"/>
    <property type="match status" value="1"/>
</dbReference>
<dbReference type="InterPro" id="IPR003959">
    <property type="entry name" value="ATPase_AAA_core"/>
</dbReference>
<dbReference type="Gene3D" id="3.40.50.300">
    <property type="entry name" value="P-loop containing nucleotide triphosphate hydrolases"/>
    <property type="match status" value="2"/>
</dbReference>
<dbReference type="RefSeq" id="WP_188926818.1">
    <property type="nucleotide sequence ID" value="NZ_BMQI01000058.1"/>
</dbReference>
<dbReference type="InterPro" id="IPR050221">
    <property type="entry name" value="26S_Proteasome_ATPase"/>
</dbReference>
<dbReference type="Proteomes" id="UP001139408">
    <property type="component" value="Unassembled WGS sequence"/>
</dbReference>
<comment type="caution">
    <text evidence="5">The sequence shown here is derived from an EMBL/GenBank/DDBJ whole genome shotgun (WGS) entry which is preliminary data.</text>
</comment>
<comment type="similarity">
    <text evidence="1">Belongs to the AAA ATPase family.</text>
</comment>
<dbReference type="SUPFAM" id="SSF52540">
    <property type="entry name" value="P-loop containing nucleoside triphosphate hydrolases"/>
    <property type="match status" value="2"/>
</dbReference>
<feature type="domain" description="AAA+ ATPase" evidence="4">
    <location>
        <begin position="472"/>
        <end position="601"/>
    </location>
</feature>
<sequence length="677" mass="75796">MIKVKPNNKKSNHCYYLATQIAEDLLLSAADYRFEYVPSYVISSLVGIKLQYGINYDIDSTLALFPIRDSHPAMTETVKHNALLLCDLFKLKHAMQPVMVLIIVMNANPGLKELLNLLADYDADILIQAMEQDTGLDCDAILTQLQPLVVNRFIEDALFHLPHVLSIPEPFRVLLVSEKITSREAFLAPILKRSPVARFTLKQFEHVNADLVSRYLKAASKQQLTGVNILLYGAAGTGKTELSRTLAKTLRRNLIEVQSVQFEDGKLTGEFLSKEPASLRLTYLNLMQGLLDGSDESLLLIDECESVFKHADEHYSKEGLMRLLETNPVPAIWITNHISMLEPSFIRRFKLVMEIPVPDEAFSFAMSKNILKALKVSDEFRLILASKSNAAPAYIANAAHVANTLTLTGDQAEEVVLDVIEATLDACGEESPPPKYEGQLMFDPSCLNLNAIDGHDAQALIEDIDSAIANGLPVRVLLNGPPGTGKTGWVHHLAETHGIEVMHIKCSDVLSKYVGESEQNIATLFREAHRTKKLMLFDEVDSLLSKRESAQAQHEVQLINELLSQLECNTQPVFAATNALTAIDSAVMRRFDFKLTCDYLTETQRHTLYRQVLGITKLTNAEKDQLQVLQQLTPGDFAILSRRMLFQPNHNHRSTAIPLLTEENNRKQTPRHIGFIR</sequence>
<gene>
    <name evidence="5" type="ORF">L2749_19375</name>
</gene>
<dbReference type="GO" id="GO:0005524">
    <property type="term" value="F:ATP binding"/>
    <property type="evidence" value="ECO:0007669"/>
    <property type="project" value="UniProtKB-KW"/>
</dbReference>
<accession>A0A9X2CFG3</accession>
<protein>
    <submittedName>
        <fullName evidence="5">AAA family ATPase</fullName>
    </submittedName>
</protein>